<feature type="region of interest" description="Disordered" evidence="1">
    <location>
        <begin position="46"/>
        <end position="67"/>
    </location>
</feature>
<reference evidence="3" key="1">
    <citation type="journal article" date="2019" name="Int. J. Syst. Evol. Microbiol.">
        <title>The Global Catalogue of Microorganisms (GCM) 10K type strain sequencing project: providing services to taxonomists for standard genome sequencing and annotation.</title>
        <authorList>
            <consortium name="The Broad Institute Genomics Platform"/>
            <consortium name="The Broad Institute Genome Sequencing Center for Infectious Disease"/>
            <person name="Wu L."/>
            <person name="Ma J."/>
        </authorList>
    </citation>
    <scope>NUCLEOTIDE SEQUENCE [LARGE SCALE GENOMIC DNA]</scope>
    <source>
        <strain evidence="3">JCM 4805</strain>
    </source>
</reference>
<sequence>MARRKVSSGAGVVAMAGGDPLGRAGPVGVSWARTARRRAVQEWRPAGVEANKGPVPHVAVSRMPETP</sequence>
<evidence type="ECO:0000256" key="1">
    <source>
        <dbReference type="SAM" id="MobiDB-lite"/>
    </source>
</evidence>
<accession>A0ABP3KHA4</accession>
<name>A0ABP3KHA4_9ACTN</name>
<comment type="caution">
    <text evidence="2">The sequence shown here is derived from an EMBL/GenBank/DDBJ whole genome shotgun (WGS) entry which is preliminary data.</text>
</comment>
<organism evidence="2 3">
    <name type="scientific">Streptomyces olivaceiscleroticus</name>
    <dbReference type="NCBI Taxonomy" id="68245"/>
    <lineage>
        <taxon>Bacteria</taxon>
        <taxon>Bacillati</taxon>
        <taxon>Actinomycetota</taxon>
        <taxon>Actinomycetes</taxon>
        <taxon>Kitasatosporales</taxon>
        <taxon>Streptomycetaceae</taxon>
        <taxon>Streptomyces</taxon>
    </lineage>
</organism>
<keyword evidence="3" id="KW-1185">Reference proteome</keyword>
<evidence type="ECO:0000313" key="2">
    <source>
        <dbReference type="EMBL" id="GAA0479880.1"/>
    </source>
</evidence>
<gene>
    <name evidence="2" type="ORF">GCM10010361_50820</name>
</gene>
<dbReference type="Proteomes" id="UP001500909">
    <property type="component" value="Unassembled WGS sequence"/>
</dbReference>
<proteinExistence type="predicted"/>
<protein>
    <submittedName>
        <fullName evidence="2">Uncharacterized protein</fullName>
    </submittedName>
</protein>
<evidence type="ECO:0000313" key="3">
    <source>
        <dbReference type="Proteomes" id="UP001500909"/>
    </source>
</evidence>
<feature type="region of interest" description="Disordered" evidence="1">
    <location>
        <begin position="1"/>
        <end position="26"/>
    </location>
</feature>
<feature type="compositionally biased region" description="Low complexity" evidence="1">
    <location>
        <begin position="7"/>
        <end position="18"/>
    </location>
</feature>
<dbReference type="EMBL" id="BAAABY010000034">
    <property type="protein sequence ID" value="GAA0479880.1"/>
    <property type="molecule type" value="Genomic_DNA"/>
</dbReference>